<dbReference type="InterPro" id="IPR018076">
    <property type="entry name" value="T2SS_GspF_dom"/>
</dbReference>
<feature type="transmembrane region" description="Helical" evidence="6">
    <location>
        <begin position="162"/>
        <end position="184"/>
    </location>
</feature>
<reference evidence="8 9" key="1">
    <citation type="submission" date="2014-03" db="EMBL/GenBank/DDBJ databases">
        <title>Genomics of Bifidobacteria.</title>
        <authorList>
            <person name="Ventura M."/>
            <person name="Milani C."/>
            <person name="Lugli G.A."/>
        </authorList>
    </citation>
    <scope>NUCLEOTIDE SEQUENCE [LARGE SCALE GENOMIC DNA]</scope>
    <source>
        <strain evidence="8 9">LMG 21589</strain>
    </source>
</reference>
<keyword evidence="2" id="KW-1003">Cell membrane</keyword>
<keyword evidence="3 6" id="KW-0812">Transmembrane</keyword>
<evidence type="ECO:0000313" key="9">
    <source>
        <dbReference type="Proteomes" id="UP000029033"/>
    </source>
</evidence>
<gene>
    <name evidence="8" type="ORF">BSCA_0610</name>
</gene>
<evidence type="ECO:0000256" key="2">
    <source>
        <dbReference type="ARBA" id="ARBA00022475"/>
    </source>
</evidence>
<proteinExistence type="predicted"/>
<accession>A0A087DJ78</accession>
<feature type="domain" description="Type II secretion system protein GspF" evidence="7">
    <location>
        <begin position="55"/>
        <end position="183"/>
    </location>
</feature>
<evidence type="ECO:0000256" key="3">
    <source>
        <dbReference type="ARBA" id="ARBA00022692"/>
    </source>
</evidence>
<evidence type="ECO:0000256" key="5">
    <source>
        <dbReference type="ARBA" id="ARBA00023136"/>
    </source>
</evidence>
<dbReference type="RefSeq" id="WP_051923131.1">
    <property type="nucleotide sequence ID" value="NZ_CAUPKV010000002.1"/>
</dbReference>
<comment type="subcellular location">
    <subcellularLocation>
        <location evidence="1">Cell membrane</location>
        <topology evidence="1">Multi-pass membrane protein</topology>
    </subcellularLocation>
</comment>
<dbReference type="Pfam" id="PF00482">
    <property type="entry name" value="T2SSF"/>
    <property type="match status" value="1"/>
</dbReference>
<dbReference type="AlphaFoldDB" id="A0A087DJ78"/>
<keyword evidence="5 6" id="KW-0472">Membrane</keyword>
<evidence type="ECO:0000313" key="8">
    <source>
        <dbReference type="EMBL" id="KFI95578.1"/>
    </source>
</evidence>
<keyword evidence="4 6" id="KW-1133">Transmembrane helix</keyword>
<protein>
    <submittedName>
        <fullName evidence="8">Tadc</fullName>
    </submittedName>
</protein>
<dbReference type="GO" id="GO:0005886">
    <property type="term" value="C:plasma membrane"/>
    <property type="evidence" value="ECO:0007669"/>
    <property type="project" value="UniProtKB-SubCell"/>
</dbReference>
<dbReference type="GeneID" id="85166750"/>
<comment type="caution">
    <text evidence="8">The sequence shown here is derived from an EMBL/GenBank/DDBJ whole genome shotgun (WGS) entry which is preliminary data.</text>
</comment>
<evidence type="ECO:0000256" key="4">
    <source>
        <dbReference type="ARBA" id="ARBA00022989"/>
    </source>
</evidence>
<keyword evidence="9" id="KW-1185">Reference proteome</keyword>
<sequence>MAYGGMAYLWICALVSAWCAGCAVWLRTSPAARLAGRGISAEHRSLEVSTTLVLALFIVALRQGTSIPRACGAVGDAAGGAIGAGLVRVGERLSRGADWHEAWRVAGADEPESDAAHVFRILEESLEPSWTRGVSPIMRLETTLEQYDADERSRIEAASSRLSVRLLIPTALCFLPAFVFIGVIPTVVSLVM</sequence>
<evidence type="ECO:0000256" key="1">
    <source>
        <dbReference type="ARBA" id="ARBA00004651"/>
    </source>
</evidence>
<evidence type="ECO:0000256" key="6">
    <source>
        <dbReference type="SAM" id="Phobius"/>
    </source>
</evidence>
<feature type="transmembrane region" description="Helical" evidence="6">
    <location>
        <begin position="6"/>
        <end position="26"/>
    </location>
</feature>
<organism evidence="8 9">
    <name type="scientific">Bifidobacterium scardovii</name>
    <dbReference type="NCBI Taxonomy" id="158787"/>
    <lineage>
        <taxon>Bacteria</taxon>
        <taxon>Bacillati</taxon>
        <taxon>Actinomycetota</taxon>
        <taxon>Actinomycetes</taxon>
        <taxon>Bifidobacteriales</taxon>
        <taxon>Bifidobacteriaceae</taxon>
        <taxon>Bifidobacterium</taxon>
    </lineage>
</organism>
<dbReference type="Proteomes" id="UP000029033">
    <property type="component" value="Unassembled WGS sequence"/>
</dbReference>
<dbReference type="EMBL" id="JGZO01000002">
    <property type="protein sequence ID" value="KFI95578.1"/>
    <property type="molecule type" value="Genomic_DNA"/>
</dbReference>
<name>A0A087DJ78_9BIFI</name>
<evidence type="ECO:0000259" key="7">
    <source>
        <dbReference type="Pfam" id="PF00482"/>
    </source>
</evidence>
<dbReference type="eggNOG" id="COG2064">
    <property type="taxonomic scope" value="Bacteria"/>
</dbReference>
<dbReference type="STRING" id="158787.BSCA_0610"/>